<organism evidence="1 2">
    <name type="scientific">Artomyces pyxidatus</name>
    <dbReference type="NCBI Taxonomy" id="48021"/>
    <lineage>
        <taxon>Eukaryota</taxon>
        <taxon>Fungi</taxon>
        <taxon>Dikarya</taxon>
        <taxon>Basidiomycota</taxon>
        <taxon>Agaricomycotina</taxon>
        <taxon>Agaricomycetes</taxon>
        <taxon>Russulales</taxon>
        <taxon>Auriscalpiaceae</taxon>
        <taxon>Artomyces</taxon>
    </lineage>
</organism>
<comment type="caution">
    <text evidence="1">The sequence shown here is derived from an EMBL/GenBank/DDBJ whole genome shotgun (WGS) entry which is preliminary data.</text>
</comment>
<proteinExistence type="predicted"/>
<reference evidence="1" key="1">
    <citation type="submission" date="2021-03" db="EMBL/GenBank/DDBJ databases">
        <authorList>
            <consortium name="DOE Joint Genome Institute"/>
            <person name="Ahrendt S."/>
            <person name="Looney B.P."/>
            <person name="Miyauchi S."/>
            <person name="Morin E."/>
            <person name="Drula E."/>
            <person name="Courty P.E."/>
            <person name="Chicoki N."/>
            <person name="Fauchery L."/>
            <person name="Kohler A."/>
            <person name="Kuo A."/>
            <person name="Labutti K."/>
            <person name="Pangilinan J."/>
            <person name="Lipzen A."/>
            <person name="Riley R."/>
            <person name="Andreopoulos W."/>
            <person name="He G."/>
            <person name="Johnson J."/>
            <person name="Barry K.W."/>
            <person name="Grigoriev I.V."/>
            <person name="Nagy L."/>
            <person name="Hibbett D."/>
            <person name="Henrissat B."/>
            <person name="Matheny P.B."/>
            <person name="Labbe J."/>
            <person name="Martin F."/>
        </authorList>
    </citation>
    <scope>NUCLEOTIDE SEQUENCE</scope>
    <source>
        <strain evidence="1">HHB10654</strain>
    </source>
</reference>
<keyword evidence="2" id="KW-1185">Reference proteome</keyword>
<dbReference type="EMBL" id="MU277254">
    <property type="protein sequence ID" value="KAI0057011.1"/>
    <property type="molecule type" value="Genomic_DNA"/>
</dbReference>
<reference evidence="1" key="2">
    <citation type="journal article" date="2022" name="New Phytol.">
        <title>Evolutionary transition to the ectomycorrhizal habit in the genomes of a hyperdiverse lineage of mushroom-forming fungi.</title>
        <authorList>
            <person name="Looney B."/>
            <person name="Miyauchi S."/>
            <person name="Morin E."/>
            <person name="Drula E."/>
            <person name="Courty P.E."/>
            <person name="Kohler A."/>
            <person name="Kuo A."/>
            <person name="LaButti K."/>
            <person name="Pangilinan J."/>
            <person name="Lipzen A."/>
            <person name="Riley R."/>
            <person name="Andreopoulos W."/>
            <person name="He G."/>
            <person name="Johnson J."/>
            <person name="Nolan M."/>
            <person name="Tritt A."/>
            <person name="Barry K.W."/>
            <person name="Grigoriev I.V."/>
            <person name="Nagy L.G."/>
            <person name="Hibbett D."/>
            <person name="Henrissat B."/>
            <person name="Matheny P.B."/>
            <person name="Labbe J."/>
            <person name="Martin F.M."/>
        </authorList>
    </citation>
    <scope>NUCLEOTIDE SEQUENCE</scope>
    <source>
        <strain evidence="1">HHB10654</strain>
    </source>
</reference>
<accession>A0ACB8SM96</accession>
<evidence type="ECO:0000313" key="2">
    <source>
        <dbReference type="Proteomes" id="UP000814140"/>
    </source>
</evidence>
<evidence type="ECO:0000313" key="1">
    <source>
        <dbReference type="EMBL" id="KAI0057011.1"/>
    </source>
</evidence>
<dbReference type="Proteomes" id="UP000814140">
    <property type="component" value="Unassembled WGS sequence"/>
</dbReference>
<sequence>MSSSPSLQRQSHVSRTGVKTPLSILNPPPVSHGKRISTNHGEIFPHSSGHRITKPAERAMAVDLHGKMVGPMAVKTFLETFLPPLPDKSTPILSTVRSLDIVENANAPKVLRRRSPTSRTPESPLAARTSLRSPAARTPLVLPLSRTRLKGRRQFGFSDVSAAPTESLMYEPFIEACKRIAPDLDFVNSSGNGDPECQLSGDALKPDVAVYARDSGCTRDSDFSRMEMHIEFKYNTFGDPFQDPVFVDAVGFANRRSQSFEKVDCEMAADTCGQIVAYASAQMYLQFRTHCFSILVVGDRARLIRWDHAGVVATVAFNYVLEPQLLVDFFQRYVQASDAVRGKDRTVRDATPEERCAAEAHLGPSDRYLTLEVAISFMDPGTEETVPIRTLIVAAPRYSTHTLLGRSTRGMVAFDMTSQRKVFLKDTWRIDLPELSKEGDTYEVLQAANVKNIAKFIGACDVSDTMGGEHATLTQVYARMAWACGTDNVIGYRHYRLLLDTIGEPIWMFKSSRQLISTVWDALEGHRDAYEAGILHRDVSVGNILIGPDGQGLLIDWDLATSVTELNRPGRGRDMTGTWQFSSAAMLMHPETHRHVLADDLESFMHVSTWLALRYCPHNLDAHQLGRLLRQNFDCADRIGEEDVGGYGKEVTIVRGEFMPDPHFTESPVLNELFPALFSTFAVRYRTPPTVWTHVQLDLPDMETPEMYKRWQEALLPRLQSHAWMLATGKKMLAYPDAWPLDDRAEEQPFVFSEPKAYKRPSERESAHYPAKRLRQETKLNRDELVSDEGTSNSSHAYRVDPSSIE</sequence>
<gene>
    <name evidence="1" type="ORF">BV25DRAFT_1920544</name>
</gene>
<protein>
    <submittedName>
        <fullName evidence="1">Uncharacterized protein</fullName>
    </submittedName>
</protein>
<name>A0ACB8SM96_9AGAM</name>